<accession>A0A366HS84</accession>
<dbReference type="InterPro" id="IPR011701">
    <property type="entry name" value="MFS"/>
</dbReference>
<feature type="transmembrane region" description="Helical" evidence="5">
    <location>
        <begin position="313"/>
        <end position="330"/>
    </location>
</feature>
<feature type="transmembrane region" description="Helical" evidence="5">
    <location>
        <begin position="149"/>
        <end position="168"/>
    </location>
</feature>
<protein>
    <submittedName>
        <fullName evidence="6">Putative MFS family arabinose efflux permease</fullName>
    </submittedName>
</protein>
<keyword evidence="3 5" id="KW-1133">Transmembrane helix</keyword>
<feature type="transmembrane region" description="Helical" evidence="5">
    <location>
        <begin position="46"/>
        <end position="67"/>
    </location>
</feature>
<dbReference type="EMBL" id="QNRR01000002">
    <property type="protein sequence ID" value="RBP45784.1"/>
    <property type="molecule type" value="Genomic_DNA"/>
</dbReference>
<dbReference type="Proteomes" id="UP000253426">
    <property type="component" value="Unassembled WGS sequence"/>
</dbReference>
<dbReference type="PANTHER" id="PTHR23530">
    <property type="entry name" value="TRANSPORT PROTEIN-RELATED"/>
    <property type="match status" value="1"/>
</dbReference>
<dbReference type="PROSITE" id="PS00216">
    <property type="entry name" value="SUGAR_TRANSPORT_1"/>
    <property type="match status" value="1"/>
</dbReference>
<evidence type="ECO:0000313" key="7">
    <source>
        <dbReference type="Proteomes" id="UP000253426"/>
    </source>
</evidence>
<dbReference type="InterPro" id="IPR005829">
    <property type="entry name" value="Sugar_transporter_CS"/>
</dbReference>
<feature type="transmembrane region" description="Helical" evidence="5">
    <location>
        <begin position="242"/>
        <end position="262"/>
    </location>
</feature>
<dbReference type="PANTHER" id="PTHR23530:SF1">
    <property type="entry name" value="PERMEASE, MAJOR FACILITATOR SUPERFAMILY-RELATED"/>
    <property type="match status" value="1"/>
</dbReference>
<comment type="subcellular location">
    <subcellularLocation>
        <location evidence="1">Membrane</location>
        <topology evidence="1">Multi-pass membrane protein</topology>
    </subcellularLocation>
</comment>
<organism evidence="6 7">
    <name type="scientific">Roseimicrobium gellanilyticum</name>
    <dbReference type="NCBI Taxonomy" id="748857"/>
    <lineage>
        <taxon>Bacteria</taxon>
        <taxon>Pseudomonadati</taxon>
        <taxon>Verrucomicrobiota</taxon>
        <taxon>Verrucomicrobiia</taxon>
        <taxon>Verrucomicrobiales</taxon>
        <taxon>Verrucomicrobiaceae</taxon>
        <taxon>Roseimicrobium</taxon>
    </lineage>
</organism>
<name>A0A366HS84_9BACT</name>
<gene>
    <name evidence="6" type="ORF">DES53_102166</name>
</gene>
<feature type="transmembrane region" description="Helical" evidence="5">
    <location>
        <begin position="20"/>
        <end position="40"/>
    </location>
</feature>
<evidence type="ECO:0000256" key="4">
    <source>
        <dbReference type="ARBA" id="ARBA00023136"/>
    </source>
</evidence>
<feature type="transmembrane region" description="Helical" evidence="5">
    <location>
        <begin position="188"/>
        <end position="210"/>
    </location>
</feature>
<evidence type="ECO:0000256" key="1">
    <source>
        <dbReference type="ARBA" id="ARBA00004141"/>
    </source>
</evidence>
<keyword evidence="7" id="KW-1185">Reference proteome</keyword>
<evidence type="ECO:0000256" key="2">
    <source>
        <dbReference type="ARBA" id="ARBA00022692"/>
    </source>
</evidence>
<feature type="transmembrane region" description="Helical" evidence="5">
    <location>
        <begin position="74"/>
        <end position="93"/>
    </location>
</feature>
<comment type="caution">
    <text evidence="6">The sequence shown here is derived from an EMBL/GenBank/DDBJ whole genome shotgun (WGS) entry which is preliminary data.</text>
</comment>
<dbReference type="Pfam" id="PF07690">
    <property type="entry name" value="MFS_1"/>
    <property type="match status" value="1"/>
</dbReference>
<dbReference type="GO" id="GO:0016020">
    <property type="term" value="C:membrane"/>
    <property type="evidence" value="ECO:0007669"/>
    <property type="project" value="UniProtKB-SubCell"/>
</dbReference>
<feature type="transmembrane region" description="Helical" evidence="5">
    <location>
        <begin position="282"/>
        <end position="301"/>
    </location>
</feature>
<dbReference type="CDD" id="cd06174">
    <property type="entry name" value="MFS"/>
    <property type="match status" value="1"/>
</dbReference>
<sequence>MPAPESPLPRNTRLFVWFRLLFNCRFYYPVYTVLFLDFGLNLEQFALLNVVWAVSIVLLEVPSGALADVLGRRNMVVLAAVLMVVEMLVFAMLPVGGPWVFWVFIVNRVISGAAEAMASGADEALAYDSIPASEQSTVWPRVMARLSRWMALGFIVSSLIGAFVYDASSVNRALSFIGWEHADLAKQITLKFPIYLCVLTALLCLLVTLAMREPQERVGTVHATFRDNMRASMRGIREAGAWIWRTPAPLLLMTLGFLLDSIVRLFYTVSSNYYRLIGLPEASFGVISVLSSLAAFFTTHWMEWLVRHRSSKFNFALVIAMVAWGLVVLANPLPGWWGILAIAPLLLSMRFFQFFLSHYLNEVTSSERRATVLSFRGMTMNLAYGAVTLLFGWQTAFLSGRLGVGSEDSRVFAAALKWWPCWFAGTMVAYVLFRAWRLRKLEASVRGTDGPDKA</sequence>
<keyword evidence="4 5" id="KW-0472">Membrane</keyword>
<dbReference type="Gene3D" id="1.20.1250.20">
    <property type="entry name" value="MFS general substrate transporter like domains"/>
    <property type="match status" value="1"/>
</dbReference>
<keyword evidence="2 5" id="KW-0812">Transmembrane</keyword>
<dbReference type="InterPro" id="IPR053160">
    <property type="entry name" value="MFS_DHA3_Transporter"/>
</dbReference>
<reference evidence="6 7" key="1">
    <citation type="submission" date="2018-06" db="EMBL/GenBank/DDBJ databases">
        <title>Genomic Encyclopedia of Type Strains, Phase IV (KMG-IV): sequencing the most valuable type-strain genomes for metagenomic binning, comparative biology and taxonomic classification.</title>
        <authorList>
            <person name="Goeker M."/>
        </authorList>
    </citation>
    <scope>NUCLEOTIDE SEQUENCE [LARGE SCALE GENOMIC DNA]</scope>
    <source>
        <strain evidence="6 7">DSM 25532</strain>
    </source>
</reference>
<dbReference type="AlphaFoldDB" id="A0A366HS84"/>
<dbReference type="SUPFAM" id="SSF103473">
    <property type="entry name" value="MFS general substrate transporter"/>
    <property type="match status" value="1"/>
</dbReference>
<feature type="transmembrane region" description="Helical" evidence="5">
    <location>
        <begin position="381"/>
        <end position="399"/>
    </location>
</feature>
<evidence type="ECO:0000256" key="5">
    <source>
        <dbReference type="SAM" id="Phobius"/>
    </source>
</evidence>
<evidence type="ECO:0000313" key="6">
    <source>
        <dbReference type="EMBL" id="RBP45784.1"/>
    </source>
</evidence>
<proteinExistence type="predicted"/>
<feature type="transmembrane region" description="Helical" evidence="5">
    <location>
        <begin position="411"/>
        <end position="433"/>
    </location>
</feature>
<dbReference type="RefSeq" id="WP_113957354.1">
    <property type="nucleotide sequence ID" value="NZ_QNRR01000002.1"/>
</dbReference>
<feature type="transmembrane region" description="Helical" evidence="5">
    <location>
        <begin position="336"/>
        <end position="360"/>
    </location>
</feature>
<dbReference type="InterPro" id="IPR036259">
    <property type="entry name" value="MFS_trans_sf"/>
</dbReference>
<dbReference type="OrthoDB" id="9816124at2"/>
<evidence type="ECO:0000256" key="3">
    <source>
        <dbReference type="ARBA" id="ARBA00022989"/>
    </source>
</evidence>
<dbReference type="GO" id="GO:0022857">
    <property type="term" value="F:transmembrane transporter activity"/>
    <property type="evidence" value="ECO:0007669"/>
    <property type="project" value="InterPro"/>
</dbReference>